<dbReference type="InterPro" id="IPR014716">
    <property type="entry name" value="Fibrinogen_a/b/g_C_1"/>
</dbReference>
<dbReference type="PROSITE" id="PS51406">
    <property type="entry name" value="FIBRINOGEN_C_2"/>
    <property type="match status" value="1"/>
</dbReference>
<evidence type="ECO:0000313" key="5">
    <source>
        <dbReference type="WBParaSite" id="HCON_00099300-00001"/>
    </source>
</evidence>
<dbReference type="OrthoDB" id="7952570at2759"/>
<name>A0A7I4YGY0_HAECO</name>
<dbReference type="PANTHER" id="PTHR19143:SF444">
    <property type="entry name" value="PROTEIN SCABROUS"/>
    <property type="match status" value="1"/>
</dbReference>
<dbReference type="SMART" id="SM00186">
    <property type="entry name" value="FBG"/>
    <property type="match status" value="1"/>
</dbReference>
<feature type="compositionally biased region" description="Low complexity" evidence="1">
    <location>
        <begin position="188"/>
        <end position="200"/>
    </location>
</feature>
<dbReference type="SUPFAM" id="SSF56496">
    <property type="entry name" value="Fibrinogen C-terminal domain-like"/>
    <property type="match status" value="1"/>
</dbReference>
<feature type="region of interest" description="Disordered" evidence="1">
    <location>
        <begin position="177"/>
        <end position="205"/>
    </location>
</feature>
<feature type="chain" id="PRO_5029565779" evidence="2">
    <location>
        <begin position="19"/>
        <end position="468"/>
    </location>
</feature>
<feature type="domain" description="Fibrinogen C-terminal" evidence="3">
    <location>
        <begin position="201"/>
        <end position="395"/>
    </location>
</feature>
<dbReference type="InterPro" id="IPR036056">
    <property type="entry name" value="Fibrinogen-like_C"/>
</dbReference>
<dbReference type="InterPro" id="IPR002181">
    <property type="entry name" value="Fibrinogen_a/b/g_C_dom"/>
</dbReference>
<organism evidence="4 5">
    <name type="scientific">Haemonchus contortus</name>
    <name type="common">Barber pole worm</name>
    <dbReference type="NCBI Taxonomy" id="6289"/>
    <lineage>
        <taxon>Eukaryota</taxon>
        <taxon>Metazoa</taxon>
        <taxon>Ecdysozoa</taxon>
        <taxon>Nematoda</taxon>
        <taxon>Chromadorea</taxon>
        <taxon>Rhabditida</taxon>
        <taxon>Rhabditina</taxon>
        <taxon>Rhabditomorpha</taxon>
        <taxon>Strongyloidea</taxon>
        <taxon>Trichostrongylidae</taxon>
        <taxon>Haemonchus</taxon>
    </lineage>
</organism>
<sequence length="468" mass="51233">MSVSQLLLLFLTCFTTLAANRTLSIMLKHLENAQGVVANGTACSPFAFADVQCSMEMTVCVDVGAPTDNVALIELLDGNSTNHNTCYSLGQVTAGSNKMDFSVGTYGEWANPLVIPLDNIYYEGFRLHVTLTEISGEPIDEWTASFANASQLQDSFTYTSHREGLLGTSLTVAWTTNEVLPPTPPPTTVSTTTVPTTTTPQGDVPYPKTCDEFKDRTDQVKTIYINNKTVEVYCQYGTTGAYTVIQSRGSNDDTSFDHTVDEYKQPFGIPGKGNNFWLGLDNMVALTSQGNYDLLIEVCCGGTNSIQFYRNFTVSKDYVLSAVADVPSVGLDFQSSNTAKKDIGVPFTTYDDMTDNFKDVCDIVRYYGEDTQPLFDAQTGGWWFGSCGNNLNGKFVKNTGSPNCHLDESFSSEDSTSGIEMRTTPGMYKVNTTSGYDLRSFDGISYDRVRMAIFRSGKTPVATNPFCT</sequence>
<evidence type="ECO:0000259" key="3">
    <source>
        <dbReference type="PROSITE" id="PS51406"/>
    </source>
</evidence>
<proteinExistence type="predicted"/>
<evidence type="ECO:0000256" key="2">
    <source>
        <dbReference type="SAM" id="SignalP"/>
    </source>
</evidence>
<evidence type="ECO:0000256" key="1">
    <source>
        <dbReference type="SAM" id="MobiDB-lite"/>
    </source>
</evidence>
<feature type="signal peptide" evidence="2">
    <location>
        <begin position="1"/>
        <end position="18"/>
    </location>
</feature>
<keyword evidence="2" id="KW-0732">Signal</keyword>
<dbReference type="Proteomes" id="UP000025227">
    <property type="component" value="Unplaced"/>
</dbReference>
<dbReference type="WBParaSite" id="HCON_00099300-00001">
    <property type="protein sequence ID" value="HCON_00099300-00001"/>
    <property type="gene ID" value="HCON_00099300"/>
</dbReference>
<dbReference type="Gene3D" id="4.10.530.10">
    <property type="entry name" value="Gamma-fibrinogen Carboxyl Terminal Fragment, domain 2"/>
    <property type="match status" value="1"/>
</dbReference>
<dbReference type="InterPro" id="IPR050373">
    <property type="entry name" value="Fibrinogen_C-term_domain"/>
</dbReference>
<dbReference type="Pfam" id="PF00147">
    <property type="entry name" value="Fibrinogen_C"/>
    <property type="match status" value="1"/>
</dbReference>
<dbReference type="GO" id="GO:0005615">
    <property type="term" value="C:extracellular space"/>
    <property type="evidence" value="ECO:0007669"/>
    <property type="project" value="TreeGrafter"/>
</dbReference>
<dbReference type="Gene3D" id="3.90.215.10">
    <property type="entry name" value="Gamma Fibrinogen, chain A, domain 1"/>
    <property type="match status" value="1"/>
</dbReference>
<reference evidence="5" key="1">
    <citation type="submission" date="2020-12" db="UniProtKB">
        <authorList>
            <consortium name="WormBaseParasite"/>
        </authorList>
    </citation>
    <scope>IDENTIFICATION</scope>
    <source>
        <strain evidence="5">MHco3</strain>
    </source>
</reference>
<protein>
    <submittedName>
        <fullName evidence="5">Fibrinogen domain containing protein</fullName>
    </submittedName>
</protein>
<dbReference type="PANTHER" id="PTHR19143">
    <property type="entry name" value="FIBRINOGEN/TENASCIN/ANGIOPOEITIN"/>
    <property type="match status" value="1"/>
</dbReference>
<accession>A0A7I4YGY0</accession>
<dbReference type="AlphaFoldDB" id="A0A7I4YGY0"/>
<dbReference type="OMA" id="RVRMAIF"/>
<keyword evidence="4" id="KW-1185">Reference proteome</keyword>
<evidence type="ECO:0000313" key="4">
    <source>
        <dbReference type="Proteomes" id="UP000025227"/>
    </source>
</evidence>